<accession>A0ABW4FQ00</accession>
<evidence type="ECO:0000259" key="2">
    <source>
        <dbReference type="Pfam" id="PF00296"/>
    </source>
</evidence>
<dbReference type="CDD" id="cd01097">
    <property type="entry name" value="Tetrahydromethanopterin_reductase"/>
    <property type="match status" value="1"/>
</dbReference>
<keyword evidence="1 3" id="KW-0560">Oxidoreductase</keyword>
<dbReference type="InterPro" id="IPR050564">
    <property type="entry name" value="F420-G6PD/mer"/>
</dbReference>
<dbReference type="InterPro" id="IPR036661">
    <property type="entry name" value="Luciferase-like_sf"/>
</dbReference>
<dbReference type="SUPFAM" id="SSF51679">
    <property type="entry name" value="Bacterial luciferase-like"/>
    <property type="match status" value="1"/>
</dbReference>
<keyword evidence="4" id="KW-1185">Reference proteome</keyword>
<dbReference type="Gene3D" id="3.20.20.30">
    <property type="entry name" value="Luciferase-like domain"/>
    <property type="match status" value="1"/>
</dbReference>
<dbReference type="GO" id="GO:0016491">
    <property type="term" value="F:oxidoreductase activity"/>
    <property type="evidence" value="ECO:0007669"/>
    <property type="project" value="UniProtKB-KW"/>
</dbReference>
<dbReference type="EC" id="1.-.-.-" evidence="3"/>
<organism evidence="3 4">
    <name type="scientific">Pseudonocardia aurantiaca</name>
    <dbReference type="NCBI Taxonomy" id="75290"/>
    <lineage>
        <taxon>Bacteria</taxon>
        <taxon>Bacillati</taxon>
        <taxon>Actinomycetota</taxon>
        <taxon>Actinomycetes</taxon>
        <taxon>Pseudonocardiales</taxon>
        <taxon>Pseudonocardiaceae</taxon>
        <taxon>Pseudonocardia</taxon>
    </lineage>
</organism>
<dbReference type="Pfam" id="PF00296">
    <property type="entry name" value="Bac_luciferase"/>
    <property type="match status" value="1"/>
</dbReference>
<protein>
    <submittedName>
        <fullName evidence="3">TIGR03564 family F420-dependent LLM class oxidoreductase</fullName>
        <ecNumber evidence="3">1.-.-.-</ecNumber>
    </submittedName>
</protein>
<evidence type="ECO:0000313" key="3">
    <source>
        <dbReference type="EMBL" id="MFD1531097.1"/>
    </source>
</evidence>
<dbReference type="Proteomes" id="UP001597145">
    <property type="component" value="Unassembled WGS sequence"/>
</dbReference>
<name>A0ABW4FQ00_9PSEU</name>
<comment type="caution">
    <text evidence="3">The sequence shown here is derived from an EMBL/GenBank/DDBJ whole genome shotgun (WGS) entry which is preliminary data.</text>
</comment>
<reference evidence="4" key="1">
    <citation type="journal article" date="2019" name="Int. J. Syst. Evol. Microbiol.">
        <title>The Global Catalogue of Microorganisms (GCM) 10K type strain sequencing project: providing services to taxonomists for standard genome sequencing and annotation.</title>
        <authorList>
            <consortium name="The Broad Institute Genomics Platform"/>
            <consortium name="The Broad Institute Genome Sequencing Center for Infectious Disease"/>
            <person name="Wu L."/>
            <person name="Ma J."/>
        </authorList>
    </citation>
    <scope>NUCLEOTIDE SEQUENCE [LARGE SCALE GENOMIC DNA]</scope>
    <source>
        <strain evidence="4">JCM 12165</strain>
    </source>
</reference>
<evidence type="ECO:0000256" key="1">
    <source>
        <dbReference type="ARBA" id="ARBA00023002"/>
    </source>
</evidence>
<dbReference type="EMBL" id="JBHUCP010000009">
    <property type="protein sequence ID" value="MFD1531097.1"/>
    <property type="molecule type" value="Genomic_DNA"/>
</dbReference>
<proteinExistence type="predicted"/>
<dbReference type="PANTHER" id="PTHR43244:SF1">
    <property type="entry name" value="5,10-METHYLENETETRAHYDROMETHANOPTERIN REDUCTASE"/>
    <property type="match status" value="1"/>
</dbReference>
<dbReference type="RefSeq" id="WP_343971403.1">
    <property type="nucleotide sequence ID" value="NZ_BAAAJG010000002.1"/>
</dbReference>
<gene>
    <name evidence="3" type="ORF">ACFSCY_16790</name>
</gene>
<evidence type="ECO:0000313" key="4">
    <source>
        <dbReference type="Proteomes" id="UP001597145"/>
    </source>
</evidence>
<dbReference type="InterPro" id="IPR011251">
    <property type="entry name" value="Luciferase-like_dom"/>
</dbReference>
<dbReference type="InterPro" id="IPR019910">
    <property type="entry name" value="Lucif-like_OxRdtase_MSMEG_4879"/>
</dbReference>
<dbReference type="NCBIfam" id="TIGR03564">
    <property type="entry name" value="F420_MSMEG_4879"/>
    <property type="match status" value="1"/>
</dbReference>
<sequence length="319" mass="32618">MLRLGLNIAAGLPAGHAHNVVDDLVARTRAAAAAGLPTAWLPQGYAHDTLTSLAAIAREVPGIELGASVVVVQPRHPRVLAAQAQTVQAASHGRLTLGLGVSHPGLLEVYGIPFAQPVEALRDHLDVLLPILDGKAVPGATGVGSDAASTTVPGAVPRVPVLLGALGPRMLRLAGERTDGTITFLAGPRTIGEHVVPLLGRAAAAAGRPRPRVVAGLPVAVTSSPDRVRAQVARENEALAALPSYRTALDRDGFDDAGAMVIAGDEDLVAADLSRYAGLGVTDALISLVGEPAERQRTLQLLGHLAADHRTVPSGAPPP</sequence>
<dbReference type="PANTHER" id="PTHR43244">
    <property type="match status" value="1"/>
</dbReference>
<feature type="domain" description="Luciferase-like" evidence="2">
    <location>
        <begin position="15"/>
        <end position="276"/>
    </location>
</feature>